<keyword evidence="9" id="KW-0133">Cell shape</keyword>
<evidence type="ECO:0000313" key="18">
    <source>
        <dbReference type="Proteomes" id="UP001333818"/>
    </source>
</evidence>
<protein>
    <submittedName>
        <fullName evidence="17">Penicillin-binding protein 2</fullName>
        <ecNumber evidence="17">3.4.16.4</ecNumber>
    </submittedName>
</protein>
<keyword evidence="12 14" id="KW-0472">Membrane</keyword>
<sequence length="607" mass="65893">MTLTPNKPTVTLPTESTRTVGKGMRVAVMFILSVIVLIGILGGRVGYLQLIEGDRNRQLAENNRIRLIAKAPERGRIFDRKGNIMATSRLAHAIYLWPIAQPKEKWPATIDRLAELMEVPANKIAEKLEQEGYNSPNLVRVAAAISPKLVTRLSEHSRELIGVKVDPEAVRYYPNGDVAAHLLGYTGELTSDDLKERREKGYRPGDVMGKAGVEDAFETMLRGEWGGQQVEVDAMGKVLRVLGQKPPIPGNAVRLTIDLDLQKAAEAALGEIKGAIIAMNPNNGEILAMVSHPTFDPNVFSGKISEATWARLQAADHPFVNRALQGYPPASTFKVVTMTAGLESKAFAPNDLLPTYAYLDVGGIQFWDHNSAGFGTIGFSEAMAYSSNTFFGQVGRRVGERTLAEWAHKYGFGAHTGVELASEEAIGLVPDPEWKLKTIKEPWFEGNTINMSIGQGDVQANLLQVGMMVSVPANGGYLIKPHLLLEDTASKEWRKSLNLAPSTLDALRQALRAVFQIGTAHSLNSEEYAMAGKSGTAEDPPRPNHAWFTCFAPFESPEIVVTAFAENAGGGGSTIAGPIAVKVVEAYMKIKTQPNAPNNPPVPTLNQ</sequence>
<dbReference type="Proteomes" id="UP001333818">
    <property type="component" value="Unassembled WGS sequence"/>
</dbReference>
<evidence type="ECO:0000256" key="2">
    <source>
        <dbReference type="ARBA" id="ARBA00004236"/>
    </source>
</evidence>
<feature type="domain" description="Penicillin-binding protein dimerisation" evidence="16">
    <location>
        <begin position="71"/>
        <end position="241"/>
    </location>
</feature>
<dbReference type="Gene3D" id="3.40.710.10">
    <property type="entry name" value="DD-peptidase/beta-lactamase superfamily"/>
    <property type="match status" value="1"/>
</dbReference>
<keyword evidence="10" id="KW-0573">Peptidoglycan synthesis</keyword>
<evidence type="ECO:0000256" key="13">
    <source>
        <dbReference type="ARBA" id="ARBA00023316"/>
    </source>
</evidence>
<keyword evidence="4" id="KW-1003">Cell membrane</keyword>
<dbReference type="InterPro" id="IPR017790">
    <property type="entry name" value="Penicillin-binding_protein_2"/>
</dbReference>
<comment type="subcellular location">
    <subcellularLocation>
        <location evidence="2">Cell membrane</location>
    </subcellularLocation>
    <subcellularLocation>
        <location evidence="1">Membrane</location>
        <topology evidence="1">Single-pass membrane protein</topology>
    </subcellularLocation>
</comment>
<evidence type="ECO:0000256" key="14">
    <source>
        <dbReference type="SAM" id="Phobius"/>
    </source>
</evidence>
<feature type="transmembrane region" description="Helical" evidence="14">
    <location>
        <begin position="26"/>
        <end position="47"/>
    </location>
</feature>
<organism evidence="17 18">
    <name type="scientific">Tumidithrix elongata BACA0141</name>
    <dbReference type="NCBI Taxonomy" id="2716417"/>
    <lineage>
        <taxon>Bacteria</taxon>
        <taxon>Bacillati</taxon>
        <taxon>Cyanobacteriota</taxon>
        <taxon>Cyanophyceae</taxon>
        <taxon>Pseudanabaenales</taxon>
        <taxon>Pseudanabaenaceae</taxon>
        <taxon>Tumidithrix</taxon>
        <taxon>Tumidithrix elongata</taxon>
    </lineage>
</organism>
<dbReference type="RefSeq" id="WP_330486225.1">
    <property type="nucleotide sequence ID" value="NZ_JAZBJZ010000171.1"/>
</dbReference>
<dbReference type="Gene3D" id="3.90.1310.10">
    <property type="entry name" value="Penicillin-binding protein 2a (Domain 2)"/>
    <property type="match status" value="1"/>
</dbReference>
<dbReference type="Gene3D" id="3.30.1390.30">
    <property type="entry name" value="Penicillin-binding protein 2a, domain 3"/>
    <property type="match status" value="1"/>
</dbReference>
<dbReference type="SUPFAM" id="SSF56601">
    <property type="entry name" value="beta-lactamase/transpeptidase-like"/>
    <property type="match status" value="1"/>
</dbReference>
<proteinExistence type="inferred from homology"/>
<keyword evidence="18" id="KW-1185">Reference proteome</keyword>
<keyword evidence="8 17" id="KW-0378">Hydrolase</keyword>
<keyword evidence="5" id="KW-0997">Cell inner membrane</keyword>
<evidence type="ECO:0000259" key="15">
    <source>
        <dbReference type="Pfam" id="PF00905"/>
    </source>
</evidence>
<dbReference type="InterPro" id="IPR005311">
    <property type="entry name" value="PBP_dimer"/>
</dbReference>
<evidence type="ECO:0000313" key="17">
    <source>
        <dbReference type="EMBL" id="MEE3719788.1"/>
    </source>
</evidence>
<evidence type="ECO:0000256" key="3">
    <source>
        <dbReference type="ARBA" id="ARBA00007171"/>
    </source>
</evidence>
<dbReference type="GO" id="GO:0071555">
    <property type="term" value="P:cell wall organization"/>
    <property type="evidence" value="ECO:0007669"/>
    <property type="project" value="UniProtKB-KW"/>
</dbReference>
<comment type="caution">
    <text evidence="17">The sequence shown here is derived from an EMBL/GenBank/DDBJ whole genome shotgun (WGS) entry which is preliminary data.</text>
</comment>
<dbReference type="InterPro" id="IPR001460">
    <property type="entry name" value="PCN-bd_Tpept"/>
</dbReference>
<dbReference type="GO" id="GO:0009252">
    <property type="term" value="P:peptidoglycan biosynthetic process"/>
    <property type="evidence" value="ECO:0007669"/>
    <property type="project" value="UniProtKB-KW"/>
</dbReference>
<keyword evidence="6" id="KW-0645">Protease</keyword>
<dbReference type="GO" id="GO:0071972">
    <property type="term" value="F:peptidoglycan L,D-transpeptidase activity"/>
    <property type="evidence" value="ECO:0007669"/>
    <property type="project" value="TreeGrafter"/>
</dbReference>
<dbReference type="GO" id="GO:0008360">
    <property type="term" value="P:regulation of cell shape"/>
    <property type="evidence" value="ECO:0007669"/>
    <property type="project" value="UniProtKB-KW"/>
</dbReference>
<keyword evidence="13" id="KW-0961">Cell wall biogenesis/degradation</keyword>
<dbReference type="Pfam" id="PF00905">
    <property type="entry name" value="Transpeptidase"/>
    <property type="match status" value="1"/>
</dbReference>
<keyword evidence="11 14" id="KW-1133">Transmembrane helix</keyword>
<evidence type="ECO:0000256" key="1">
    <source>
        <dbReference type="ARBA" id="ARBA00004167"/>
    </source>
</evidence>
<dbReference type="GO" id="GO:0006508">
    <property type="term" value="P:proteolysis"/>
    <property type="evidence" value="ECO:0007669"/>
    <property type="project" value="UniProtKB-KW"/>
</dbReference>
<dbReference type="Pfam" id="PF03717">
    <property type="entry name" value="PBP_dimer"/>
    <property type="match status" value="1"/>
</dbReference>
<evidence type="ECO:0000256" key="9">
    <source>
        <dbReference type="ARBA" id="ARBA00022960"/>
    </source>
</evidence>
<evidence type="ECO:0000256" key="12">
    <source>
        <dbReference type="ARBA" id="ARBA00023136"/>
    </source>
</evidence>
<dbReference type="GO" id="GO:0005886">
    <property type="term" value="C:plasma membrane"/>
    <property type="evidence" value="ECO:0007669"/>
    <property type="project" value="UniProtKB-SubCell"/>
</dbReference>
<dbReference type="InterPro" id="IPR050515">
    <property type="entry name" value="Beta-lactam/transpept"/>
</dbReference>
<dbReference type="PANTHER" id="PTHR30627">
    <property type="entry name" value="PEPTIDOGLYCAN D,D-TRANSPEPTIDASE"/>
    <property type="match status" value="1"/>
</dbReference>
<dbReference type="InterPro" id="IPR012338">
    <property type="entry name" value="Beta-lactam/transpept-like"/>
</dbReference>
<dbReference type="GO" id="GO:0009002">
    <property type="term" value="F:serine-type D-Ala-D-Ala carboxypeptidase activity"/>
    <property type="evidence" value="ECO:0007669"/>
    <property type="project" value="UniProtKB-EC"/>
</dbReference>
<evidence type="ECO:0000256" key="11">
    <source>
        <dbReference type="ARBA" id="ARBA00022989"/>
    </source>
</evidence>
<dbReference type="InterPro" id="IPR036138">
    <property type="entry name" value="PBP_dimer_sf"/>
</dbReference>
<evidence type="ECO:0000256" key="7">
    <source>
        <dbReference type="ARBA" id="ARBA00022692"/>
    </source>
</evidence>
<evidence type="ECO:0000256" key="4">
    <source>
        <dbReference type="ARBA" id="ARBA00022475"/>
    </source>
</evidence>
<dbReference type="GO" id="GO:0008658">
    <property type="term" value="F:penicillin binding"/>
    <property type="evidence" value="ECO:0007669"/>
    <property type="project" value="InterPro"/>
</dbReference>
<feature type="domain" description="Penicillin-binding protein transpeptidase" evidence="15">
    <location>
        <begin position="274"/>
        <end position="584"/>
    </location>
</feature>
<name>A0AAW9Q9V2_9CYAN</name>
<keyword evidence="7 14" id="KW-0812">Transmembrane</keyword>
<dbReference type="EC" id="3.4.16.4" evidence="17"/>
<reference evidence="17" key="1">
    <citation type="submission" date="2024-01" db="EMBL/GenBank/DDBJ databases">
        <title>Bank of Algae and Cyanobacteria of the Azores (BACA) strain genomes.</title>
        <authorList>
            <person name="Luz R."/>
            <person name="Cordeiro R."/>
            <person name="Fonseca A."/>
            <person name="Goncalves V."/>
        </authorList>
    </citation>
    <scope>NUCLEOTIDE SEQUENCE</scope>
    <source>
        <strain evidence="17">BACA0141</strain>
    </source>
</reference>
<dbReference type="EMBL" id="JAZBJZ010000171">
    <property type="protein sequence ID" value="MEE3719788.1"/>
    <property type="molecule type" value="Genomic_DNA"/>
</dbReference>
<accession>A0AAW9Q9V2</accession>
<evidence type="ECO:0000256" key="6">
    <source>
        <dbReference type="ARBA" id="ARBA00022670"/>
    </source>
</evidence>
<keyword evidence="17" id="KW-0121">Carboxypeptidase</keyword>
<evidence type="ECO:0000256" key="5">
    <source>
        <dbReference type="ARBA" id="ARBA00022519"/>
    </source>
</evidence>
<dbReference type="SUPFAM" id="SSF56519">
    <property type="entry name" value="Penicillin binding protein dimerisation domain"/>
    <property type="match status" value="1"/>
</dbReference>
<evidence type="ECO:0000256" key="10">
    <source>
        <dbReference type="ARBA" id="ARBA00022984"/>
    </source>
</evidence>
<evidence type="ECO:0000256" key="8">
    <source>
        <dbReference type="ARBA" id="ARBA00022801"/>
    </source>
</evidence>
<comment type="similarity">
    <text evidence="3">Belongs to the transpeptidase family.</text>
</comment>
<evidence type="ECO:0000259" key="16">
    <source>
        <dbReference type="Pfam" id="PF03717"/>
    </source>
</evidence>
<gene>
    <name evidence="17" type="primary">mrdA</name>
    <name evidence="17" type="ORF">V2H45_23885</name>
</gene>
<dbReference type="NCBIfam" id="TIGR03423">
    <property type="entry name" value="pbp2_mrdA"/>
    <property type="match status" value="1"/>
</dbReference>
<dbReference type="PANTHER" id="PTHR30627:SF2">
    <property type="entry name" value="PEPTIDOGLYCAN D,D-TRANSPEPTIDASE MRDA"/>
    <property type="match status" value="1"/>
</dbReference>
<dbReference type="AlphaFoldDB" id="A0AAW9Q9V2"/>